<feature type="region of interest" description="Disordered" evidence="1">
    <location>
        <begin position="37"/>
        <end position="61"/>
    </location>
</feature>
<dbReference type="EMBL" id="ML977602">
    <property type="protein sequence ID" value="KAF1998584.1"/>
    <property type="molecule type" value="Genomic_DNA"/>
</dbReference>
<protein>
    <submittedName>
        <fullName evidence="2">Uncharacterized protein</fullName>
    </submittedName>
</protein>
<feature type="compositionally biased region" description="Polar residues" evidence="1">
    <location>
        <begin position="149"/>
        <end position="160"/>
    </location>
</feature>
<sequence>MYGQPFVARALPAAGQTAPCAVRQQTPTAAGEHLLARSPFSHRHPPARTSRLHKDRETYAEDSTMSSLSRRACFKCGNVGHYAGELHPGPAGCCGRGCGTPLGALVARRRCDGWCRGRATAGFAEELFEQHGTDDVPQRSARLRRGFATTASSRDTSPTAALTPGLPRPNSATTARALDTFRPTARLCA</sequence>
<dbReference type="AlphaFoldDB" id="A0A6A5WCD8"/>
<evidence type="ECO:0000313" key="3">
    <source>
        <dbReference type="Proteomes" id="UP000799779"/>
    </source>
</evidence>
<evidence type="ECO:0000313" key="2">
    <source>
        <dbReference type="EMBL" id="KAF1998584.1"/>
    </source>
</evidence>
<accession>A0A6A5WCD8</accession>
<gene>
    <name evidence="2" type="ORF">P154DRAFT_244982</name>
</gene>
<feature type="region of interest" description="Disordered" evidence="1">
    <location>
        <begin position="147"/>
        <end position="173"/>
    </location>
</feature>
<organism evidence="2 3">
    <name type="scientific">Amniculicola lignicola CBS 123094</name>
    <dbReference type="NCBI Taxonomy" id="1392246"/>
    <lineage>
        <taxon>Eukaryota</taxon>
        <taxon>Fungi</taxon>
        <taxon>Dikarya</taxon>
        <taxon>Ascomycota</taxon>
        <taxon>Pezizomycotina</taxon>
        <taxon>Dothideomycetes</taxon>
        <taxon>Pleosporomycetidae</taxon>
        <taxon>Pleosporales</taxon>
        <taxon>Amniculicolaceae</taxon>
        <taxon>Amniculicola</taxon>
    </lineage>
</organism>
<keyword evidence="3" id="KW-1185">Reference proteome</keyword>
<dbReference type="Proteomes" id="UP000799779">
    <property type="component" value="Unassembled WGS sequence"/>
</dbReference>
<dbReference type="OrthoDB" id="3863715at2759"/>
<reference evidence="2" key="1">
    <citation type="journal article" date="2020" name="Stud. Mycol.">
        <title>101 Dothideomycetes genomes: a test case for predicting lifestyles and emergence of pathogens.</title>
        <authorList>
            <person name="Haridas S."/>
            <person name="Albert R."/>
            <person name="Binder M."/>
            <person name="Bloem J."/>
            <person name="Labutti K."/>
            <person name="Salamov A."/>
            <person name="Andreopoulos B."/>
            <person name="Baker S."/>
            <person name="Barry K."/>
            <person name="Bills G."/>
            <person name="Bluhm B."/>
            <person name="Cannon C."/>
            <person name="Castanera R."/>
            <person name="Culley D."/>
            <person name="Daum C."/>
            <person name="Ezra D."/>
            <person name="Gonzalez J."/>
            <person name="Henrissat B."/>
            <person name="Kuo A."/>
            <person name="Liang C."/>
            <person name="Lipzen A."/>
            <person name="Lutzoni F."/>
            <person name="Magnuson J."/>
            <person name="Mondo S."/>
            <person name="Nolan M."/>
            <person name="Ohm R."/>
            <person name="Pangilinan J."/>
            <person name="Park H.-J."/>
            <person name="Ramirez L."/>
            <person name="Alfaro M."/>
            <person name="Sun H."/>
            <person name="Tritt A."/>
            <person name="Yoshinaga Y."/>
            <person name="Zwiers L.-H."/>
            <person name="Turgeon B."/>
            <person name="Goodwin S."/>
            <person name="Spatafora J."/>
            <person name="Crous P."/>
            <person name="Grigoriev I."/>
        </authorList>
    </citation>
    <scope>NUCLEOTIDE SEQUENCE</scope>
    <source>
        <strain evidence="2">CBS 123094</strain>
    </source>
</reference>
<evidence type="ECO:0000256" key="1">
    <source>
        <dbReference type="SAM" id="MobiDB-lite"/>
    </source>
</evidence>
<name>A0A6A5WCD8_9PLEO</name>
<feature type="compositionally biased region" description="Basic residues" evidence="1">
    <location>
        <begin position="40"/>
        <end position="51"/>
    </location>
</feature>
<proteinExistence type="predicted"/>